<accession>A0ABU3ADI7</accession>
<proteinExistence type="predicted"/>
<comment type="caution">
    <text evidence="2">The sequence shown here is derived from an EMBL/GenBank/DDBJ whole genome shotgun (WGS) entry which is preliminary data.</text>
</comment>
<evidence type="ECO:0000313" key="2">
    <source>
        <dbReference type="EMBL" id="MDT0607983.1"/>
    </source>
</evidence>
<dbReference type="RefSeq" id="WP_311352287.1">
    <property type="nucleotide sequence ID" value="NZ_JAVRHR010000003.1"/>
</dbReference>
<protein>
    <submittedName>
        <fullName evidence="2">DUF2306 domain-containing protein</fullName>
    </submittedName>
</protein>
<evidence type="ECO:0000313" key="3">
    <source>
        <dbReference type="Proteomes" id="UP001255246"/>
    </source>
</evidence>
<name>A0ABU3ADI7_9FLAO</name>
<dbReference type="EMBL" id="JAVRHR010000003">
    <property type="protein sequence ID" value="MDT0607983.1"/>
    <property type="molecule type" value="Genomic_DNA"/>
</dbReference>
<feature type="transmembrane region" description="Helical" evidence="1">
    <location>
        <begin position="116"/>
        <end position="132"/>
    </location>
</feature>
<feature type="transmembrane region" description="Helical" evidence="1">
    <location>
        <begin position="185"/>
        <end position="202"/>
    </location>
</feature>
<feature type="transmembrane region" description="Helical" evidence="1">
    <location>
        <begin position="153"/>
        <end position="179"/>
    </location>
</feature>
<feature type="transmembrane region" description="Helical" evidence="1">
    <location>
        <begin position="52"/>
        <end position="72"/>
    </location>
</feature>
<feature type="transmembrane region" description="Helical" evidence="1">
    <location>
        <begin position="93"/>
        <end position="110"/>
    </location>
</feature>
<gene>
    <name evidence="2" type="ORF">RM706_13125</name>
</gene>
<keyword evidence="1" id="KW-0472">Membrane</keyword>
<keyword evidence="1" id="KW-1133">Transmembrane helix</keyword>
<dbReference type="InterPro" id="IPR018750">
    <property type="entry name" value="DUF2306_membrane"/>
</dbReference>
<keyword evidence="3" id="KW-1185">Reference proteome</keyword>
<sequence>MENTSNKVAWFVFAFMAIGVSLYPLGYIYQAFQEGEFALRQSKSAELLANSIWNIGFYGHVSFGGLALLTGWSQFSKKLRVKRLQLHRNLGKIYSVSVLISGICGVYIAFYATGGYITMLGFLGLGLVWLYTTGKAYFAIRKGDVSLHQGMMIYSYAACFAAVTLRIWLPLLTLAFGAFLPAYKIVAWLCWVPNMIFAYFWVRRKGIVLG</sequence>
<dbReference type="Proteomes" id="UP001255246">
    <property type="component" value="Unassembled WGS sequence"/>
</dbReference>
<evidence type="ECO:0000256" key="1">
    <source>
        <dbReference type="SAM" id="Phobius"/>
    </source>
</evidence>
<dbReference type="Pfam" id="PF10067">
    <property type="entry name" value="DUF2306"/>
    <property type="match status" value="1"/>
</dbReference>
<reference evidence="2 3" key="1">
    <citation type="submission" date="2023-09" db="EMBL/GenBank/DDBJ databases">
        <authorList>
            <person name="Rey-Velasco X."/>
        </authorList>
    </citation>
    <scope>NUCLEOTIDE SEQUENCE [LARGE SCALE GENOMIC DNA]</scope>
    <source>
        <strain evidence="2 3">F388</strain>
    </source>
</reference>
<organism evidence="2 3">
    <name type="scientific">Croceitalea rosinachiae</name>
    <dbReference type="NCBI Taxonomy" id="3075596"/>
    <lineage>
        <taxon>Bacteria</taxon>
        <taxon>Pseudomonadati</taxon>
        <taxon>Bacteroidota</taxon>
        <taxon>Flavobacteriia</taxon>
        <taxon>Flavobacteriales</taxon>
        <taxon>Flavobacteriaceae</taxon>
        <taxon>Croceitalea</taxon>
    </lineage>
</organism>
<feature type="transmembrane region" description="Helical" evidence="1">
    <location>
        <begin position="9"/>
        <end position="32"/>
    </location>
</feature>
<keyword evidence="1" id="KW-0812">Transmembrane</keyword>